<dbReference type="Pfam" id="PF00431">
    <property type="entry name" value="CUB"/>
    <property type="match status" value="1"/>
</dbReference>
<organism evidence="9 10">
    <name type="scientific">Strongylocentrotus purpuratus</name>
    <name type="common">Purple sea urchin</name>
    <dbReference type="NCBI Taxonomy" id="7668"/>
    <lineage>
        <taxon>Eukaryota</taxon>
        <taxon>Metazoa</taxon>
        <taxon>Echinodermata</taxon>
        <taxon>Eleutherozoa</taxon>
        <taxon>Echinozoa</taxon>
        <taxon>Echinoidea</taxon>
        <taxon>Euechinoidea</taxon>
        <taxon>Echinacea</taxon>
        <taxon>Camarodonta</taxon>
        <taxon>Echinidea</taxon>
        <taxon>Strongylocentrotidae</taxon>
        <taxon>Strongylocentrotus</taxon>
    </lineage>
</organism>
<dbReference type="SUPFAM" id="SSF56487">
    <property type="entry name" value="SRCR-like"/>
    <property type="match status" value="1"/>
</dbReference>
<dbReference type="AlphaFoldDB" id="A0A7M7N1S9"/>
<accession>A0A7M7N1S9</accession>
<keyword evidence="10" id="KW-1185">Reference proteome</keyword>
<dbReference type="SMART" id="SM00202">
    <property type="entry name" value="SR"/>
    <property type="match status" value="1"/>
</dbReference>
<dbReference type="GO" id="GO:0016020">
    <property type="term" value="C:membrane"/>
    <property type="evidence" value="ECO:0007669"/>
    <property type="project" value="InterPro"/>
</dbReference>
<dbReference type="PANTHER" id="PTHR24251">
    <property type="entry name" value="OVOCHYMASE-RELATED"/>
    <property type="match status" value="1"/>
</dbReference>
<name>A0A7M7N1S9_STRPU</name>
<evidence type="ECO:0000259" key="6">
    <source>
        <dbReference type="PROSITE" id="PS01180"/>
    </source>
</evidence>
<dbReference type="InterPro" id="IPR000436">
    <property type="entry name" value="Sushi_SCR_CCP_dom"/>
</dbReference>
<dbReference type="CDD" id="cd00041">
    <property type="entry name" value="CUB"/>
    <property type="match status" value="1"/>
</dbReference>
<keyword evidence="2 3" id="KW-1015">Disulfide bond</keyword>
<evidence type="ECO:0000313" key="9">
    <source>
        <dbReference type="EnsemblMetazoa" id="XP_030829829"/>
    </source>
</evidence>
<dbReference type="SUPFAM" id="SSF49854">
    <property type="entry name" value="Spermadhesin, CUB domain"/>
    <property type="match status" value="1"/>
</dbReference>
<feature type="domain" description="Sushi" evidence="8">
    <location>
        <begin position="328"/>
        <end position="390"/>
    </location>
</feature>
<dbReference type="SMART" id="SM00042">
    <property type="entry name" value="CUB"/>
    <property type="match status" value="1"/>
</dbReference>
<evidence type="ECO:0000256" key="5">
    <source>
        <dbReference type="SAM" id="MobiDB-lite"/>
    </source>
</evidence>
<dbReference type="Pfam" id="PF00530">
    <property type="entry name" value="SRCR"/>
    <property type="match status" value="1"/>
</dbReference>
<dbReference type="InterPro" id="IPR036772">
    <property type="entry name" value="SRCR-like_dom_sf"/>
</dbReference>
<dbReference type="Proteomes" id="UP000007110">
    <property type="component" value="Unassembled WGS sequence"/>
</dbReference>
<keyword evidence="1" id="KW-0677">Repeat</keyword>
<dbReference type="InterPro" id="IPR035976">
    <property type="entry name" value="Sushi/SCR/CCP_sf"/>
</dbReference>
<dbReference type="CDD" id="cd00033">
    <property type="entry name" value="CCP"/>
    <property type="match status" value="1"/>
</dbReference>
<dbReference type="SUPFAM" id="SSF57535">
    <property type="entry name" value="Complement control module/SCR domain"/>
    <property type="match status" value="1"/>
</dbReference>
<evidence type="ECO:0000259" key="7">
    <source>
        <dbReference type="PROSITE" id="PS50287"/>
    </source>
</evidence>
<dbReference type="RefSeq" id="XP_030829829.1">
    <property type="nucleotide sequence ID" value="XM_030973969.1"/>
</dbReference>
<keyword evidence="4" id="KW-0768">Sushi</keyword>
<dbReference type="PROSITE" id="PS01180">
    <property type="entry name" value="CUB"/>
    <property type="match status" value="1"/>
</dbReference>
<dbReference type="KEGG" id="spu:115919781"/>
<feature type="compositionally biased region" description="Low complexity" evidence="5">
    <location>
        <begin position="436"/>
        <end position="445"/>
    </location>
</feature>
<evidence type="ECO:0000313" key="10">
    <source>
        <dbReference type="Proteomes" id="UP000007110"/>
    </source>
</evidence>
<evidence type="ECO:0000256" key="1">
    <source>
        <dbReference type="ARBA" id="ARBA00022737"/>
    </source>
</evidence>
<dbReference type="InterPro" id="IPR001190">
    <property type="entry name" value="SRCR"/>
</dbReference>
<feature type="disulfide bond" evidence="3">
    <location>
        <begin position="219"/>
        <end position="229"/>
    </location>
</feature>
<comment type="caution">
    <text evidence="3">Lacks conserved residue(s) required for the propagation of feature annotation.</text>
</comment>
<dbReference type="InParanoid" id="A0A7M7N1S9"/>
<evidence type="ECO:0000256" key="2">
    <source>
        <dbReference type="ARBA" id="ARBA00023157"/>
    </source>
</evidence>
<dbReference type="EnsemblMetazoa" id="XM_030973969">
    <property type="protein sequence ID" value="XP_030829829"/>
    <property type="gene ID" value="LOC115919781"/>
</dbReference>
<feature type="domain" description="SRCR" evidence="7">
    <location>
        <begin position="147"/>
        <end position="247"/>
    </location>
</feature>
<evidence type="ECO:0000256" key="4">
    <source>
        <dbReference type="PROSITE-ProRule" id="PRU00302"/>
    </source>
</evidence>
<proteinExistence type="predicted"/>
<dbReference type="GeneID" id="115919781"/>
<dbReference type="InterPro" id="IPR000859">
    <property type="entry name" value="CUB_dom"/>
</dbReference>
<feature type="region of interest" description="Disordered" evidence="5">
    <location>
        <begin position="391"/>
        <end position="411"/>
    </location>
</feature>
<feature type="region of interest" description="Disordered" evidence="5">
    <location>
        <begin position="425"/>
        <end position="445"/>
    </location>
</feature>
<protein>
    <submittedName>
        <fullName evidence="9">Uncharacterized protein</fullName>
    </submittedName>
</protein>
<dbReference type="InterPro" id="IPR035914">
    <property type="entry name" value="Sperma_CUB_dom_sf"/>
</dbReference>
<dbReference type="PROSITE" id="PS50287">
    <property type="entry name" value="SRCR_2"/>
    <property type="match status" value="1"/>
</dbReference>
<dbReference type="Gene3D" id="2.10.70.10">
    <property type="entry name" value="Complement Module, domain 1"/>
    <property type="match status" value="1"/>
</dbReference>
<dbReference type="OrthoDB" id="10009301at2759"/>
<dbReference type="OMA" id="ISLACHE"/>
<dbReference type="Gene3D" id="3.10.250.10">
    <property type="entry name" value="SRCR-like domain"/>
    <property type="match status" value="1"/>
</dbReference>
<evidence type="ECO:0000259" key="8">
    <source>
        <dbReference type="PROSITE" id="PS50923"/>
    </source>
</evidence>
<dbReference type="PROSITE" id="PS50923">
    <property type="entry name" value="SUSHI"/>
    <property type="match status" value="1"/>
</dbReference>
<reference evidence="9" key="2">
    <citation type="submission" date="2021-01" db="UniProtKB">
        <authorList>
            <consortium name="EnsemblMetazoa"/>
        </authorList>
    </citation>
    <scope>IDENTIFICATION</scope>
</reference>
<feature type="domain" description="CUB" evidence="6">
    <location>
        <begin position="33"/>
        <end position="139"/>
    </location>
</feature>
<reference evidence="10" key="1">
    <citation type="submission" date="2015-02" db="EMBL/GenBank/DDBJ databases">
        <title>Genome sequencing for Strongylocentrotus purpuratus.</title>
        <authorList>
            <person name="Murali S."/>
            <person name="Liu Y."/>
            <person name="Vee V."/>
            <person name="English A."/>
            <person name="Wang M."/>
            <person name="Skinner E."/>
            <person name="Han Y."/>
            <person name="Muzny D.M."/>
            <person name="Worley K.C."/>
            <person name="Gibbs R.A."/>
        </authorList>
    </citation>
    <scope>NUCLEOTIDE SEQUENCE</scope>
</reference>
<sequence length="445" mass="49526">MCFRVKMFRLDSCLLYIFYTWSIWTLASTTVKCTNLTLVCTKSIIITSPNYPLRYPNGASEEWFITAPPNRRILVTFNDFSLEDTLDLIIIRDMSDIKTYTGENKQFTPYLTSSHTLHIEFTSTRSGRRTGFNITVSCNELSNALSGRLMDGASPAEGFLELPTQSGEWKRVCEDSLAKSVAGVICGELGYPGFKEISYENSTCASDRLEGTCTRAPRCNPNTYRLMDCAAEHSMCSSENGVKIKCHEPGYKGCYELETMTEQNGFTFSSTARCINSCKTHEIQTIAITNHVECFCSTSAEVQLVDAPKCSEETTSLSKMEVYDASIGFCEEPNDTIGGSWDSNITWFGSIVLLTCMDGYSLKGNGTLQCVPKLTPYYPVWNDTIPDCTMDGKGNSGKDKGRQTTHSQRQPTIEIEDSLQTLQVSPVDQPVPPDPTQTTPLHQFL</sequence>
<dbReference type="Gene3D" id="2.60.120.290">
    <property type="entry name" value="Spermadhesin, CUB domain"/>
    <property type="match status" value="1"/>
</dbReference>
<evidence type="ECO:0000256" key="3">
    <source>
        <dbReference type="PROSITE-ProRule" id="PRU00196"/>
    </source>
</evidence>